<name>A0A9D5JZ68_9BACT</name>
<feature type="active site" description="Nucleophile" evidence="3">
    <location>
        <position position="151"/>
    </location>
</feature>
<comment type="caution">
    <text evidence="3">Lacks conserved residue(s) required for the propagation of feature annotation.</text>
</comment>
<evidence type="ECO:0000256" key="4">
    <source>
        <dbReference type="SAM" id="SignalP"/>
    </source>
</evidence>
<dbReference type="PANTHER" id="PTHR10173">
    <property type="entry name" value="METHIONINE SULFOXIDE REDUCTASE"/>
    <property type="match status" value="1"/>
</dbReference>
<dbReference type="FunFam" id="2.170.150.20:FF:000003">
    <property type="entry name" value="Peptide methionine sulfoxide reductase MsrB"/>
    <property type="match status" value="1"/>
</dbReference>
<keyword evidence="4" id="KW-0732">Signal</keyword>
<evidence type="ECO:0000256" key="2">
    <source>
        <dbReference type="ARBA" id="ARBA00048488"/>
    </source>
</evidence>
<sequence length="192" mass="21589">MRNLLIAGSLVLTTLLLVSGIASDLQGATKQQREYTMPSQEELKERLTPLQYQVTQQDGTERPFQNEYWDNKKPGIYVDIVSGEPLFSSKDKYASGTGWPSFTRPLVKENVVEEEDRSYGMVRTEVRSKHADSHLGHVFPDGPPPTGLRYCLNSAALRFIPVEDLEKEGYGEFKSLFEEDAAAADTEKEETP</sequence>
<dbReference type="EMBL" id="WJJP01000625">
    <property type="protein sequence ID" value="MBD3326720.1"/>
    <property type="molecule type" value="Genomic_DNA"/>
</dbReference>
<dbReference type="SUPFAM" id="SSF51316">
    <property type="entry name" value="Mss4-like"/>
    <property type="match status" value="1"/>
</dbReference>
<dbReference type="HAMAP" id="MF_01400">
    <property type="entry name" value="MsrB"/>
    <property type="match status" value="1"/>
</dbReference>
<accession>A0A9D5JZ68</accession>
<keyword evidence="1 3" id="KW-0560">Oxidoreductase</keyword>
<dbReference type="Gene3D" id="2.170.150.20">
    <property type="entry name" value="Peptide methionine sulfoxide reductase"/>
    <property type="match status" value="1"/>
</dbReference>
<dbReference type="InterPro" id="IPR011057">
    <property type="entry name" value="Mss4-like_sf"/>
</dbReference>
<dbReference type="EC" id="1.8.4.12" evidence="3"/>
<dbReference type="AlphaFoldDB" id="A0A9D5JZ68"/>
<protein>
    <recommendedName>
        <fullName evidence="3">Peptide methionine sulfoxide reductase MsrB</fullName>
        <ecNumber evidence="3">1.8.4.12</ecNumber>
    </recommendedName>
    <alternativeName>
        <fullName evidence="3">Peptide-methionine (R)-S-oxide reductase</fullName>
    </alternativeName>
</protein>
<evidence type="ECO:0000313" key="7">
    <source>
        <dbReference type="Proteomes" id="UP000649604"/>
    </source>
</evidence>
<evidence type="ECO:0000256" key="1">
    <source>
        <dbReference type="ARBA" id="ARBA00023002"/>
    </source>
</evidence>
<evidence type="ECO:0000313" key="6">
    <source>
        <dbReference type="EMBL" id="MBD3326720.1"/>
    </source>
</evidence>
<gene>
    <name evidence="3 6" type="primary">msrB</name>
    <name evidence="6" type="ORF">GF339_19205</name>
</gene>
<evidence type="ECO:0000256" key="3">
    <source>
        <dbReference type="HAMAP-Rule" id="MF_01400"/>
    </source>
</evidence>
<dbReference type="Pfam" id="PF01641">
    <property type="entry name" value="SelR"/>
    <property type="match status" value="1"/>
</dbReference>
<dbReference type="GO" id="GO:0005737">
    <property type="term" value="C:cytoplasm"/>
    <property type="evidence" value="ECO:0007669"/>
    <property type="project" value="TreeGrafter"/>
</dbReference>
<proteinExistence type="inferred from homology"/>
<comment type="catalytic activity">
    <reaction evidence="2 3">
        <text>L-methionyl-[protein] + [thioredoxin]-disulfide + H2O = L-methionyl-(R)-S-oxide-[protein] + [thioredoxin]-dithiol</text>
        <dbReference type="Rhea" id="RHEA:24164"/>
        <dbReference type="Rhea" id="RHEA-COMP:10698"/>
        <dbReference type="Rhea" id="RHEA-COMP:10700"/>
        <dbReference type="Rhea" id="RHEA-COMP:12313"/>
        <dbReference type="Rhea" id="RHEA-COMP:12314"/>
        <dbReference type="ChEBI" id="CHEBI:15377"/>
        <dbReference type="ChEBI" id="CHEBI:16044"/>
        <dbReference type="ChEBI" id="CHEBI:29950"/>
        <dbReference type="ChEBI" id="CHEBI:45764"/>
        <dbReference type="ChEBI" id="CHEBI:50058"/>
        <dbReference type="EC" id="1.8.4.12"/>
    </reaction>
</comment>
<feature type="chain" id="PRO_5038911390" description="Peptide methionine sulfoxide reductase MsrB" evidence="4">
    <location>
        <begin position="25"/>
        <end position="192"/>
    </location>
</feature>
<dbReference type="PROSITE" id="PS51790">
    <property type="entry name" value="MSRB"/>
    <property type="match status" value="1"/>
</dbReference>
<dbReference type="NCBIfam" id="TIGR00357">
    <property type="entry name" value="peptide-methionine (R)-S-oxide reductase MsrB"/>
    <property type="match status" value="1"/>
</dbReference>
<dbReference type="PANTHER" id="PTHR10173:SF59">
    <property type="entry name" value="PEPTIDE METHIONINE SULFOXIDE REDUCTASE MSRA_MSRB"/>
    <property type="match status" value="1"/>
</dbReference>
<comment type="caution">
    <text evidence="6">The sequence shown here is derived from an EMBL/GenBank/DDBJ whole genome shotgun (WGS) entry which is preliminary data.</text>
</comment>
<dbReference type="GO" id="GO:0033743">
    <property type="term" value="F:peptide-methionine (R)-S-oxide reductase activity"/>
    <property type="evidence" value="ECO:0007669"/>
    <property type="project" value="UniProtKB-UniRule"/>
</dbReference>
<feature type="signal peptide" evidence="4">
    <location>
        <begin position="1"/>
        <end position="24"/>
    </location>
</feature>
<dbReference type="InterPro" id="IPR028427">
    <property type="entry name" value="Met_Sox_Rdtase_MsrB"/>
</dbReference>
<dbReference type="Proteomes" id="UP000649604">
    <property type="component" value="Unassembled WGS sequence"/>
</dbReference>
<evidence type="ECO:0000259" key="5">
    <source>
        <dbReference type="PROSITE" id="PS51790"/>
    </source>
</evidence>
<dbReference type="GO" id="GO:0030091">
    <property type="term" value="P:protein repair"/>
    <property type="evidence" value="ECO:0007669"/>
    <property type="project" value="InterPro"/>
</dbReference>
<organism evidence="6 7">
    <name type="scientific">candidate division KSB3 bacterium</name>
    <dbReference type="NCBI Taxonomy" id="2044937"/>
    <lineage>
        <taxon>Bacteria</taxon>
        <taxon>candidate division KSB3</taxon>
    </lineage>
</organism>
<reference evidence="6" key="1">
    <citation type="submission" date="2019-11" db="EMBL/GenBank/DDBJ databases">
        <title>Microbial mats filling the niche in hypersaline microbial mats.</title>
        <authorList>
            <person name="Wong H.L."/>
            <person name="Macleod F.I."/>
            <person name="White R.A. III"/>
            <person name="Burns B.P."/>
        </authorList>
    </citation>
    <scope>NUCLEOTIDE SEQUENCE</scope>
    <source>
        <strain evidence="6">Rbin_158</strain>
    </source>
</reference>
<feature type="domain" description="MsrB" evidence="5">
    <location>
        <begin position="40"/>
        <end position="162"/>
    </location>
</feature>
<dbReference type="InterPro" id="IPR002579">
    <property type="entry name" value="Met_Sox_Rdtase_MsrB_dom"/>
</dbReference>
<comment type="similarity">
    <text evidence="3">Belongs to the MsrB Met sulfoxide reductase family.</text>
</comment>
<dbReference type="GO" id="GO:0006979">
    <property type="term" value="P:response to oxidative stress"/>
    <property type="evidence" value="ECO:0007669"/>
    <property type="project" value="InterPro"/>
</dbReference>